<dbReference type="OrthoDB" id="5056661at2"/>
<dbReference type="Proteomes" id="UP000189677">
    <property type="component" value="Chromosome"/>
</dbReference>
<feature type="compositionally biased region" description="Polar residues" evidence="1">
    <location>
        <begin position="552"/>
        <end position="570"/>
    </location>
</feature>
<evidence type="ECO:0000313" key="4">
    <source>
        <dbReference type="Proteomes" id="UP000189677"/>
    </source>
</evidence>
<evidence type="ECO:0000256" key="1">
    <source>
        <dbReference type="SAM" id="MobiDB-lite"/>
    </source>
</evidence>
<dbReference type="Pfam" id="PF00652">
    <property type="entry name" value="Ricin_B_lectin"/>
    <property type="match status" value="1"/>
</dbReference>
<feature type="region of interest" description="Disordered" evidence="1">
    <location>
        <begin position="277"/>
        <end position="306"/>
    </location>
</feature>
<protein>
    <recommendedName>
        <fullName evidence="2">Ricin B lectin domain-containing protein</fullName>
    </recommendedName>
</protein>
<keyword evidence="4" id="KW-1185">Reference proteome</keyword>
<dbReference type="RefSeq" id="WP_159392530.1">
    <property type="nucleotide sequence ID" value="NZ_CP018047.1"/>
</dbReference>
<dbReference type="PROSITE" id="PS50231">
    <property type="entry name" value="RICIN_B_LECTIN"/>
    <property type="match status" value="1"/>
</dbReference>
<dbReference type="Gene3D" id="2.80.10.50">
    <property type="match status" value="1"/>
</dbReference>
<name>A0A1U9R1S1_STRNV</name>
<dbReference type="InterPro" id="IPR000772">
    <property type="entry name" value="Ricin_B_lectin"/>
</dbReference>
<feature type="region of interest" description="Disordered" evidence="1">
    <location>
        <begin position="523"/>
        <end position="638"/>
    </location>
</feature>
<feature type="region of interest" description="Disordered" evidence="1">
    <location>
        <begin position="354"/>
        <end position="397"/>
    </location>
</feature>
<gene>
    <name evidence="3" type="ORF">BBN63_31535</name>
</gene>
<reference evidence="3 4" key="1">
    <citation type="submission" date="2016-11" db="EMBL/GenBank/DDBJ databases">
        <title>Complete genome sequence of Streptomyces niveus SCSIO 3406.</title>
        <authorList>
            <person name="Zhu Q."/>
            <person name="Cheng W."/>
            <person name="Song Y."/>
            <person name="Li Q."/>
            <person name="Ju J."/>
        </authorList>
    </citation>
    <scope>NUCLEOTIDE SEQUENCE [LARGE SCALE GENOMIC DNA]</scope>
    <source>
        <strain evidence="3 4">SCSIO 3406</strain>
    </source>
</reference>
<feature type="domain" description="Ricin B lectin" evidence="2">
    <location>
        <begin position="401"/>
        <end position="526"/>
    </location>
</feature>
<proteinExistence type="predicted"/>
<organism evidence="3 4">
    <name type="scientific">Streptomyces niveus</name>
    <name type="common">Streptomyces spheroides</name>
    <dbReference type="NCBI Taxonomy" id="193462"/>
    <lineage>
        <taxon>Bacteria</taxon>
        <taxon>Bacillati</taxon>
        <taxon>Actinomycetota</taxon>
        <taxon>Actinomycetes</taxon>
        <taxon>Kitasatosporales</taxon>
        <taxon>Streptomycetaceae</taxon>
        <taxon>Streptomyces</taxon>
    </lineage>
</organism>
<feature type="region of interest" description="Disordered" evidence="1">
    <location>
        <begin position="1"/>
        <end position="27"/>
    </location>
</feature>
<dbReference type="AlphaFoldDB" id="A0A1U9R1S1"/>
<sequence>MQDPRTSRTTPLPPAGRPEPRSEGSDADLVAALRTRDSDEEDHATALLLARHWQALLDYAEIRSPSADAAATLATAAFGKVLDALRRSGPVPALRPQFLMTARHTAAVWAAEGQKADSVWGHHGPPAAAVPGGSEETEPPENRRLAFHSFQAMPASTRCLLWHTQVEAEPITVPAGLLGIDPESALAELRHAHELFRSGCVRAHIQLAPDKECRHYNRLLDVSLRRGGALLPDIQQHLAVCDHCGYATEQFVHFEGRAAVLLAEALLGPHAGRYLDSRPGRRGAASAAGGSGVRRGGRHSLGGRPRVLPRVTVIGRRVMTTPGRPRTVLLSGLGLMTVGLLAVTVSSLTADDGGGEAMGPAAPIGSESGTVSPDPGSQGVSGPGQEPPTGSAGLPPGALRTALRSADADLCLDLRDTRPRAGSEATLAICSSSAQTQQWLYEEDGLLRNGAESELCLNSHTVDGSLVLWPCTDSAAPNAADVRYDLTVQGHVIPRWDDSLAVVPTAPTAGTSVVSKIRDESTLQNWSTDTAPDSPKSLPVVGEGRATAPPVGSTSVRRNTIRSTGPTESAESADPTGKGRGRHAGARECGPSERGQGGNGGGRHRGRADNDVRGQAGDLGGEQGRQGQQNCDDGRDDG</sequence>
<dbReference type="InterPro" id="IPR035992">
    <property type="entry name" value="Ricin_B-like_lectins"/>
</dbReference>
<dbReference type="SUPFAM" id="SSF50370">
    <property type="entry name" value="Ricin B-like lectins"/>
    <property type="match status" value="1"/>
</dbReference>
<accession>A0A1U9R1S1</accession>
<evidence type="ECO:0000313" key="3">
    <source>
        <dbReference type="EMBL" id="AQU70041.1"/>
    </source>
</evidence>
<dbReference type="EMBL" id="CP018047">
    <property type="protein sequence ID" value="AQU70041.1"/>
    <property type="molecule type" value="Genomic_DNA"/>
</dbReference>
<dbReference type="KEGG" id="snw:BBN63_31535"/>
<evidence type="ECO:0000259" key="2">
    <source>
        <dbReference type="Pfam" id="PF00652"/>
    </source>
</evidence>
<feature type="region of interest" description="Disordered" evidence="1">
    <location>
        <begin position="121"/>
        <end position="140"/>
    </location>
</feature>